<name>A0A0R1W8Q4_9LACO</name>
<comment type="caution">
    <text evidence="1">The sequence shown here is derived from an EMBL/GenBank/DDBJ whole genome shotgun (WGS) entry which is preliminary data.</text>
</comment>
<dbReference type="Proteomes" id="UP000051302">
    <property type="component" value="Unassembled WGS sequence"/>
</dbReference>
<proteinExistence type="predicted"/>
<dbReference type="PATRIC" id="fig|1423774.3.peg.2284"/>
<sequence>MQLCLLKYFLISYLYSSFSYTNNIHLVTEFFNIFLLTQYFFTLLFFFSSKCPFTSTYHMLNLVQIKEGELSMKKILIITALTLATVFANENIVSASIGNNTGYTDKLVSTSENRKETGNVYQRLPNYNGKDMIMIDLDSNSKRSGIDLYKMKNGNLINTGNKISQFNNHRAIFWKANYIKINGYDYWKIGNNLFVDSSNIFKLNAKRMQEVGQEIQDFGNFYKNTDHNKQNIDTIKVNNKNATNVPVMSLQNDGSFALIKNKTLSNYSVWQTDQVKKYNDNIYCRISTNEWINATSYVVKNNTQVI</sequence>
<evidence type="ECO:0008006" key="3">
    <source>
        <dbReference type="Google" id="ProtNLM"/>
    </source>
</evidence>
<accession>A0A0R1W8Q4</accession>
<dbReference type="EMBL" id="AZFV01000050">
    <property type="protein sequence ID" value="KRM14135.1"/>
    <property type="molecule type" value="Genomic_DNA"/>
</dbReference>
<organism evidence="1 2">
    <name type="scientific">Companilactobacillus nantensis DSM 16982</name>
    <dbReference type="NCBI Taxonomy" id="1423774"/>
    <lineage>
        <taxon>Bacteria</taxon>
        <taxon>Bacillati</taxon>
        <taxon>Bacillota</taxon>
        <taxon>Bacilli</taxon>
        <taxon>Lactobacillales</taxon>
        <taxon>Lactobacillaceae</taxon>
        <taxon>Companilactobacillus</taxon>
    </lineage>
</organism>
<keyword evidence="2" id="KW-1185">Reference proteome</keyword>
<evidence type="ECO:0000313" key="1">
    <source>
        <dbReference type="EMBL" id="KRM14135.1"/>
    </source>
</evidence>
<evidence type="ECO:0000313" key="2">
    <source>
        <dbReference type="Proteomes" id="UP000051302"/>
    </source>
</evidence>
<protein>
    <recommendedName>
        <fullName evidence="3">Surface layer protein A domain-containing protein</fullName>
    </recommendedName>
</protein>
<dbReference type="AlphaFoldDB" id="A0A0R1W8Q4"/>
<reference evidence="1 2" key="1">
    <citation type="journal article" date="2015" name="Genome Announc.">
        <title>Expanding the biotechnology potential of lactobacilli through comparative genomics of 213 strains and associated genera.</title>
        <authorList>
            <person name="Sun Z."/>
            <person name="Harris H.M."/>
            <person name="McCann A."/>
            <person name="Guo C."/>
            <person name="Argimon S."/>
            <person name="Zhang W."/>
            <person name="Yang X."/>
            <person name="Jeffery I.B."/>
            <person name="Cooney J.C."/>
            <person name="Kagawa T.F."/>
            <person name="Liu W."/>
            <person name="Song Y."/>
            <person name="Salvetti E."/>
            <person name="Wrobel A."/>
            <person name="Rasinkangas P."/>
            <person name="Parkhill J."/>
            <person name="Rea M.C."/>
            <person name="O'Sullivan O."/>
            <person name="Ritari J."/>
            <person name="Douillard F.P."/>
            <person name="Paul Ross R."/>
            <person name="Yang R."/>
            <person name="Briner A.E."/>
            <person name="Felis G.E."/>
            <person name="de Vos W.M."/>
            <person name="Barrangou R."/>
            <person name="Klaenhammer T.R."/>
            <person name="Caufield P.W."/>
            <person name="Cui Y."/>
            <person name="Zhang H."/>
            <person name="O'Toole P.W."/>
        </authorList>
    </citation>
    <scope>NUCLEOTIDE SEQUENCE [LARGE SCALE GENOMIC DNA]</scope>
    <source>
        <strain evidence="1 2">DSM 16982</strain>
    </source>
</reference>
<gene>
    <name evidence="1" type="ORF">FD31_GL002204</name>
</gene>